<dbReference type="CDD" id="cd06257">
    <property type="entry name" value="DnaJ"/>
    <property type="match status" value="1"/>
</dbReference>
<evidence type="ECO:0000259" key="2">
    <source>
        <dbReference type="PROSITE" id="PS50076"/>
    </source>
</evidence>
<dbReference type="InterPro" id="IPR002939">
    <property type="entry name" value="DnaJ_C"/>
</dbReference>
<keyword evidence="1" id="KW-0143">Chaperone</keyword>
<keyword evidence="4" id="KW-1185">Reference proteome</keyword>
<proteinExistence type="predicted"/>
<gene>
    <name evidence="3" type="ORF">ABUE30_01930</name>
</gene>
<reference evidence="3 4" key="1">
    <citation type="journal article" date="2013" name="Int. J. Syst. Evol. Microbiol.">
        <title>Celerinatantimonas yamalensis sp. nov., a cold-adapted diazotrophic bacterium from a cold permafrost brine.</title>
        <authorList>
            <person name="Shcherbakova V."/>
            <person name="Chuvilskaya N."/>
            <person name="Rivkina E."/>
            <person name="Demidov N."/>
            <person name="Uchaeva V."/>
            <person name="Suetin S."/>
            <person name="Suzina N."/>
            <person name="Gilichinsky D."/>
        </authorList>
    </citation>
    <scope>NUCLEOTIDE SEQUENCE [LARGE SCALE GENOMIC DNA]</scope>
    <source>
        <strain evidence="3 4">C7</strain>
    </source>
</reference>
<evidence type="ECO:0000313" key="3">
    <source>
        <dbReference type="EMBL" id="MFM2483834.1"/>
    </source>
</evidence>
<dbReference type="RefSeq" id="WP_408621988.1">
    <property type="nucleotide sequence ID" value="NZ_JBEQCT010000001.1"/>
</dbReference>
<dbReference type="Gene3D" id="1.10.287.110">
    <property type="entry name" value="DnaJ domain"/>
    <property type="match status" value="1"/>
</dbReference>
<name>A0ABW9G382_9GAMM</name>
<sequence>MSAKNYYDILGVARDASEPEIKKAYRRLAKKYHPDVSKEPDAEQHFKEVGEAYEALSDPQKRAAYDQFGSQWKAAGAGARQSQHAGGQPFSGAGFGDFFEQAFGQRGGFSGFEGSRGFQQTGEDIHSKIAIDVRDSYLGGQRSMTLNVAGQRRTLNVKIPRGIKAGQKVRLAGQGYVGRHGGPNGDLFLEIDFLESDVYRVEGTDVFYTLAIAPWDAALGAKVSVPLPDEKQVEMTIPANSSGGRKMRLRGRGLPAKVPGDLYIELQILLPKADNEKARQAYQTFKEAFS</sequence>
<dbReference type="EMBL" id="JBEQCT010000001">
    <property type="protein sequence ID" value="MFM2483834.1"/>
    <property type="molecule type" value="Genomic_DNA"/>
</dbReference>
<dbReference type="Proteomes" id="UP001629953">
    <property type="component" value="Unassembled WGS sequence"/>
</dbReference>
<dbReference type="Pfam" id="PF00226">
    <property type="entry name" value="DnaJ"/>
    <property type="match status" value="1"/>
</dbReference>
<dbReference type="SUPFAM" id="SSF49493">
    <property type="entry name" value="HSP40/DnaJ peptide-binding domain"/>
    <property type="match status" value="2"/>
</dbReference>
<dbReference type="Gene3D" id="2.60.260.20">
    <property type="entry name" value="Urease metallochaperone UreE, N-terminal domain"/>
    <property type="match status" value="2"/>
</dbReference>
<organism evidence="3 4">
    <name type="scientific">Celerinatantimonas yamalensis</name>
    <dbReference type="NCBI Taxonomy" id="559956"/>
    <lineage>
        <taxon>Bacteria</taxon>
        <taxon>Pseudomonadati</taxon>
        <taxon>Pseudomonadota</taxon>
        <taxon>Gammaproteobacteria</taxon>
        <taxon>Celerinatantimonadaceae</taxon>
        <taxon>Celerinatantimonas</taxon>
    </lineage>
</organism>
<evidence type="ECO:0000313" key="4">
    <source>
        <dbReference type="Proteomes" id="UP001629953"/>
    </source>
</evidence>
<dbReference type="CDD" id="cd10747">
    <property type="entry name" value="DnaJ_C"/>
    <property type="match status" value="1"/>
</dbReference>
<dbReference type="SUPFAM" id="SSF46565">
    <property type="entry name" value="Chaperone J-domain"/>
    <property type="match status" value="1"/>
</dbReference>
<comment type="caution">
    <text evidence="3">The sequence shown here is derived from an EMBL/GenBank/DDBJ whole genome shotgun (WGS) entry which is preliminary data.</text>
</comment>
<dbReference type="InterPro" id="IPR001623">
    <property type="entry name" value="DnaJ_domain"/>
</dbReference>
<dbReference type="InterPro" id="IPR036869">
    <property type="entry name" value="J_dom_sf"/>
</dbReference>
<protein>
    <submittedName>
        <fullName evidence="3">DnaJ C-terminal domain-containing protein</fullName>
    </submittedName>
</protein>
<dbReference type="PRINTS" id="PR00625">
    <property type="entry name" value="JDOMAIN"/>
</dbReference>
<dbReference type="PANTHER" id="PTHR43096:SF52">
    <property type="entry name" value="DNAJ HOMOLOG 1, MITOCHONDRIAL-RELATED"/>
    <property type="match status" value="1"/>
</dbReference>
<dbReference type="SMART" id="SM00271">
    <property type="entry name" value="DnaJ"/>
    <property type="match status" value="1"/>
</dbReference>
<evidence type="ECO:0000256" key="1">
    <source>
        <dbReference type="ARBA" id="ARBA00023186"/>
    </source>
</evidence>
<accession>A0ABW9G382</accession>
<dbReference type="InterPro" id="IPR008971">
    <property type="entry name" value="HSP40/DnaJ_pept-bd"/>
</dbReference>
<feature type="domain" description="J" evidence="2">
    <location>
        <begin position="5"/>
        <end position="69"/>
    </location>
</feature>
<dbReference type="Pfam" id="PF01556">
    <property type="entry name" value="DnaJ_C"/>
    <property type="match status" value="1"/>
</dbReference>
<dbReference type="PROSITE" id="PS00636">
    <property type="entry name" value="DNAJ_1"/>
    <property type="match status" value="1"/>
</dbReference>
<dbReference type="PROSITE" id="PS50076">
    <property type="entry name" value="DNAJ_2"/>
    <property type="match status" value="1"/>
</dbReference>
<dbReference type="InterPro" id="IPR018253">
    <property type="entry name" value="DnaJ_domain_CS"/>
</dbReference>
<dbReference type="PANTHER" id="PTHR43096">
    <property type="entry name" value="DNAJ HOMOLOG 1, MITOCHONDRIAL-RELATED"/>
    <property type="match status" value="1"/>
</dbReference>